<dbReference type="EMBL" id="VXMH01000061">
    <property type="protein sequence ID" value="MYC95629.1"/>
    <property type="molecule type" value="Genomic_DNA"/>
</dbReference>
<dbReference type="PROSITE" id="PS51257">
    <property type="entry name" value="PROKAR_LIPOPROTEIN"/>
    <property type="match status" value="1"/>
</dbReference>
<reference evidence="2" key="1">
    <citation type="submission" date="2019-09" db="EMBL/GenBank/DDBJ databases">
        <title>Characterisation of the sponge microbiome using genome-centric metagenomics.</title>
        <authorList>
            <person name="Engelberts J.P."/>
            <person name="Robbins S.J."/>
            <person name="De Goeij J.M."/>
            <person name="Aranda M."/>
            <person name="Bell S.C."/>
            <person name="Webster N.S."/>
        </authorList>
    </citation>
    <scope>NUCLEOTIDE SEQUENCE</scope>
    <source>
        <strain evidence="2">SB0661_bin_32</strain>
    </source>
</reference>
<dbReference type="AlphaFoldDB" id="A0A6B1D7V3"/>
<gene>
    <name evidence="2" type="ORF">F4X14_11720</name>
</gene>
<protein>
    <submittedName>
        <fullName evidence="2">Uncharacterized protein</fullName>
    </submittedName>
</protein>
<evidence type="ECO:0000313" key="2">
    <source>
        <dbReference type="EMBL" id="MYC95629.1"/>
    </source>
</evidence>
<comment type="caution">
    <text evidence="2">The sequence shown here is derived from an EMBL/GenBank/DDBJ whole genome shotgun (WGS) entry which is preliminary data.</text>
</comment>
<keyword evidence="1" id="KW-0732">Signal</keyword>
<feature type="chain" id="PRO_5025629769" evidence="1">
    <location>
        <begin position="21"/>
        <end position="248"/>
    </location>
</feature>
<name>A0A6B1D7V3_9CHLR</name>
<organism evidence="2">
    <name type="scientific">Caldilineaceae bacterium SB0661_bin_32</name>
    <dbReference type="NCBI Taxonomy" id="2605255"/>
    <lineage>
        <taxon>Bacteria</taxon>
        <taxon>Bacillati</taxon>
        <taxon>Chloroflexota</taxon>
        <taxon>Caldilineae</taxon>
        <taxon>Caldilineales</taxon>
        <taxon>Caldilineaceae</taxon>
    </lineage>
</organism>
<proteinExistence type="predicted"/>
<evidence type="ECO:0000256" key="1">
    <source>
        <dbReference type="SAM" id="SignalP"/>
    </source>
</evidence>
<accession>A0A6B1D7V3</accession>
<sequence length="248" mass="27029">MKRVLLLCGLILLLSGCAMDPGSLALIPVTEPVEIPPRFAQHLNSLQYLDEVPALFFNAQGELVTALGTEQMKNDQWLQLWAMTAMENDGSLALGKTLEKGEIPDVTLDDHKIAAIYMNAFATAESLCIENRTQVTEFVEAYAAEAKGLESVQFPYLTVIHDLAARLTLNYDSSAGETNCSDYLASLSEFPAVRSFCFGSAPLFEANQVRGQKAHMERVKAAMEKFASSPQLLLVSFASLSCSTGAHE</sequence>
<feature type="signal peptide" evidence="1">
    <location>
        <begin position="1"/>
        <end position="20"/>
    </location>
</feature>